<dbReference type="AlphaFoldDB" id="A0ABD5EBY7"/>
<protein>
    <submittedName>
        <fullName evidence="3">Sugar phosphate isomerase/epimerase</fullName>
    </submittedName>
</protein>
<dbReference type="SUPFAM" id="SSF51658">
    <property type="entry name" value="Xylose isomerase-like"/>
    <property type="match status" value="1"/>
</dbReference>
<dbReference type="GO" id="GO:0016853">
    <property type="term" value="F:isomerase activity"/>
    <property type="evidence" value="ECO:0007669"/>
    <property type="project" value="UniProtKB-KW"/>
</dbReference>
<comment type="caution">
    <text evidence="3">The sequence shown here is derived from an EMBL/GenBank/DDBJ whole genome shotgun (WGS) entry which is preliminary data.</text>
</comment>
<proteinExistence type="predicted"/>
<dbReference type="PANTHER" id="PTHR12110">
    <property type="entry name" value="HYDROXYPYRUVATE ISOMERASE"/>
    <property type="match status" value="1"/>
</dbReference>
<evidence type="ECO:0000259" key="2">
    <source>
        <dbReference type="Pfam" id="PF01261"/>
    </source>
</evidence>
<evidence type="ECO:0000313" key="4">
    <source>
        <dbReference type="Proteomes" id="UP001183607"/>
    </source>
</evidence>
<dbReference type="Gene3D" id="3.20.20.150">
    <property type="entry name" value="Divalent-metal-dependent TIM barrel enzymes"/>
    <property type="match status" value="1"/>
</dbReference>
<dbReference type="PANTHER" id="PTHR12110:SF47">
    <property type="match status" value="1"/>
</dbReference>
<keyword evidence="3" id="KW-0413">Isomerase</keyword>
<name>A0ABD5EBY7_9ACTN</name>
<feature type="compositionally biased region" description="Pro residues" evidence="1">
    <location>
        <begin position="301"/>
        <end position="312"/>
    </location>
</feature>
<feature type="domain" description="Xylose isomerase-like TIM barrel" evidence="2">
    <location>
        <begin position="29"/>
        <end position="262"/>
    </location>
</feature>
<feature type="compositionally biased region" description="Low complexity" evidence="1">
    <location>
        <begin position="275"/>
        <end position="300"/>
    </location>
</feature>
<dbReference type="EMBL" id="JAVRER010000058">
    <property type="protein sequence ID" value="MDT0418959.1"/>
    <property type="molecule type" value="Genomic_DNA"/>
</dbReference>
<sequence length="312" mass="34115">MVEAAVRVPGAKVALSTASVYPESTATAFEIAARLGYDGVEVMVWTDPVSQDIDALRRLSDFHRVPVLAVHAPCLLITQRVWTTDPWTKLQRARSAAERLGASAVVVHPPFRWQRQYARDFVDGIWRMANETDVRFAVENMYPWRYRERELLAYAPDWDVTHDDYRHFTVDLSHTATARTDATAMIDRMGDRLAHVHLADGSGSGKDEHLVPGRGTQPCAETLERLAANGFTGHVVIEVNTRRAMSNAEREADLAEALAYTRLHLAAPLSPPHPESTGAAGAAEATEAAGAAGAPRTEPGPTTPSPARSPRP</sequence>
<dbReference type="RefSeq" id="WP_311677595.1">
    <property type="nucleotide sequence ID" value="NZ_JAVRER010000058.1"/>
</dbReference>
<evidence type="ECO:0000256" key="1">
    <source>
        <dbReference type="SAM" id="MobiDB-lite"/>
    </source>
</evidence>
<organism evidence="3 4">
    <name type="scientific">Streptomyces evansiae</name>
    <dbReference type="NCBI Taxonomy" id="3075535"/>
    <lineage>
        <taxon>Bacteria</taxon>
        <taxon>Bacillati</taxon>
        <taxon>Actinomycetota</taxon>
        <taxon>Actinomycetes</taxon>
        <taxon>Kitasatosporales</taxon>
        <taxon>Streptomycetaceae</taxon>
        <taxon>Streptomyces</taxon>
    </lineage>
</organism>
<gene>
    <name evidence="3" type="ORF">RM574_26105</name>
</gene>
<reference evidence="4" key="1">
    <citation type="submission" date="2023-07" db="EMBL/GenBank/DDBJ databases">
        <title>30 novel species of actinomycetes from the DSMZ collection.</title>
        <authorList>
            <person name="Nouioui I."/>
        </authorList>
    </citation>
    <scope>NUCLEOTIDE SEQUENCE [LARGE SCALE GENOMIC DNA]</scope>
    <source>
        <strain evidence="4">DSM 41982</strain>
    </source>
</reference>
<feature type="region of interest" description="Disordered" evidence="1">
    <location>
        <begin position="267"/>
        <end position="312"/>
    </location>
</feature>
<dbReference type="InterPro" id="IPR050312">
    <property type="entry name" value="IolE/XylAMocC-like"/>
</dbReference>
<accession>A0ABD5EBY7</accession>
<evidence type="ECO:0000313" key="3">
    <source>
        <dbReference type="EMBL" id="MDT0418959.1"/>
    </source>
</evidence>
<dbReference type="Pfam" id="PF01261">
    <property type="entry name" value="AP_endonuc_2"/>
    <property type="match status" value="1"/>
</dbReference>
<dbReference type="Proteomes" id="UP001183607">
    <property type="component" value="Unassembled WGS sequence"/>
</dbReference>
<dbReference type="InterPro" id="IPR013022">
    <property type="entry name" value="Xyl_isomerase-like_TIM-brl"/>
</dbReference>
<dbReference type="InterPro" id="IPR036237">
    <property type="entry name" value="Xyl_isomerase-like_sf"/>
</dbReference>